<sequence>MRLSPNKKDRITKSVRNISLSPLRHSSSRISSNEIIINPRAVSSEFSTLNIFQDSQLQRLNSMLSDSQPRTKSYQKILPKVEKAKNYHEVIEALFSMHNCDRGRIGAVKLTQLFVSLGFCEDCDTLVEIFRSISEGQPLNMITYSKQELIKLCEDNKTDNALRSIFKELNVTPALEKIISVNSLIEVIKKWWHRLEKSPNGYASFEDICKCYTEIGIIESTSDKKRIFLRINQYGNYKQFISVFAKTLLKHMISELGKVVKKGNEICLSAEIAISTQRRKVVLESLEGNTKVLNAIIECNLYNN</sequence>
<comment type="caution">
    <text evidence="1">The sequence shown here is derived from an EMBL/GenBank/DDBJ whole genome shotgun (WGS) entry which is preliminary data.</text>
</comment>
<dbReference type="EMBL" id="MPUH01001628">
    <property type="protein sequence ID" value="OMJ66807.1"/>
    <property type="molecule type" value="Genomic_DNA"/>
</dbReference>
<reference evidence="1 2" key="1">
    <citation type="submission" date="2016-11" db="EMBL/GenBank/DDBJ databases">
        <title>The macronuclear genome of Stentor coeruleus: a giant cell with tiny introns.</title>
        <authorList>
            <person name="Slabodnick M."/>
            <person name="Ruby J.G."/>
            <person name="Reiff S.B."/>
            <person name="Swart E.C."/>
            <person name="Gosai S."/>
            <person name="Prabakaran S."/>
            <person name="Witkowska E."/>
            <person name="Larue G.E."/>
            <person name="Fisher S."/>
            <person name="Freeman R.M."/>
            <person name="Gunawardena J."/>
            <person name="Chu W."/>
            <person name="Stover N.A."/>
            <person name="Gregory B.D."/>
            <person name="Nowacki M."/>
            <person name="Derisi J."/>
            <person name="Roy S.W."/>
            <person name="Marshall W.F."/>
            <person name="Sood P."/>
        </authorList>
    </citation>
    <scope>NUCLEOTIDE SEQUENCE [LARGE SCALE GENOMIC DNA]</scope>
    <source>
        <strain evidence="1">WM001</strain>
    </source>
</reference>
<proteinExistence type="predicted"/>
<accession>A0A1R2AQM0</accession>
<name>A0A1R2AQM0_9CILI</name>
<dbReference type="Proteomes" id="UP000187209">
    <property type="component" value="Unassembled WGS sequence"/>
</dbReference>
<evidence type="ECO:0000313" key="1">
    <source>
        <dbReference type="EMBL" id="OMJ66807.1"/>
    </source>
</evidence>
<evidence type="ECO:0008006" key="3">
    <source>
        <dbReference type="Google" id="ProtNLM"/>
    </source>
</evidence>
<evidence type="ECO:0000313" key="2">
    <source>
        <dbReference type="Proteomes" id="UP000187209"/>
    </source>
</evidence>
<dbReference type="AlphaFoldDB" id="A0A1R2AQM0"/>
<protein>
    <recommendedName>
        <fullName evidence="3">EF-hand domain-containing protein</fullName>
    </recommendedName>
</protein>
<keyword evidence="2" id="KW-1185">Reference proteome</keyword>
<organism evidence="1 2">
    <name type="scientific">Stentor coeruleus</name>
    <dbReference type="NCBI Taxonomy" id="5963"/>
    <lineage>
        <taxon>Eukaryota</taxon>
        <taxon>Sar</taxon>
        <taxon>Alveolata</taxon>
        <taxon>Ciliophora</taxon>
        <taxon>Postciliodesmatophora</taxon>
        <taxon>Heterotrichea</taxon>
        <taxon>Heterotrichida</taxon>
        <taxon>Stentoridae</taxon>
        <taxon>Stentor</taxon>
    </lineage>
</organism>
<gene>
    <name evidence="1" type="ORF">SteCoe_36218</name>
</gene>